<feature type="compositionally biased region" description="Basic residues" evidence="2">
    <location>
        <begin position="42"/>
        <end position="58"/>
    </location>
</feature>
<sequence>MTSNEKKQETLITEVPDAQQTVPDKKGSKSASGRDTPSDKKGKGKKKLTKKEIARRKREKAEQDRLEQLRIERELEEKRIHEQEQEMERREQERLKQEEDDVKSLRKLRVDKSHQIRSEKAKKDEWERYVSCDHGTDSNNQSDINTFISQWRETENLDLQQLFIKIEEAKHLLDQLLELRASASVSLDVEEFEQLSNNIQDIRLLIENKITLITQHHLLFSDKYALAKNEVLLSAEAGGYGYGLWVNLAKNPRIKEIEFPSVTIEICKYIALASLAIRCTISPFLTEYNNYLLLSPILACEFFQLPAPPKKIGTLMTLRQFSQPQGQLIPITYPLKNVNNPQPPLVFKMKINVDNLPEDTESVTIIKIDDIQNSKQLVTDVDIDKENSIVKFSCQTTGLFALSLPKFAQFPFQFWEINSPKPETVEIYIKTALTEVDILIDKDGLCSMTTPFIFNRLTAPAALEYLQRHGINIIAPASNSDLGDVSSKLSGKSAELEEVLNSGIADAATGFRIRYSKWNSRVQEDRAVFIVREIVEFGEPVSDDEQSIHEEEEEKNIEVSQGIQSSSTTSFSHASNETISIDHIINNEEEEKKEEEKKEEEKKEEEKKEEEKKEEEKKEDEKKEEEKKEEEKKEEEKKEEEKKEKEKDKSKRKVIISKKNTKWKCFLAKAKHINLVPYCETSNDMSQKMIKGTDFHQHLFPMLMDIASEDVKERVRNTSCFINETTRYILQKVKLFSSTV</sequence>
<proteinExistence type="inferred from homology"/>
<feature type="compositionally biased region" description="Low complexity" evidence="2">
    <location>
        <begin position="560"/>
        <end position="575"/>
    </location>
</feature>
<protein>
    <recommendedName>
        <fullName evidence="3">IC97/Casc1 N-terminal domain-containing protein</fullName>
    </recommendedName>
</protein>
<dbReference type="InterPro" id="IPR031826">
    <property type="entry name" value="IC97/Casc1_N"/>
</dbReference>
<accession>A0ABR2L5A3</accession>
<evidence type="ECO:0000256" key="2">
    <source>
        <dbReference type="SAM" id="MobiDB-lite"/>
    </source>
</evidence>
<dbReference type="PANTHER" id="PTHR20929:SF11">
    <property type="entry name" value="DYNEIN AXONEMAL INTERMEDIATE CHAIN 7"/>
    <property type="match status" value="1"/>
</dbReference>
<comment type="similarity">
    <text evidence="1">Belongs to the DNAI7 family.</text>
</comment>
<feature type="compositionally biased region" description="Basic and acidic residues" evidence="2">
    <location>
        <begin position="59"/>
        <end position="73"/>
    </location>
</feature>
<dbReference type="PANTHER" id="PTHR20929">
    <property type="entry name" value="LUNG ADENOMA SUSCEPTIBILITY 1-RELATED"/>
    <property type="match status" value="1"/>
</dbReference>
<evidence type="ECO:0000313" key="5">
    <source>
        <dbReference type="Proteomes" id="UP001470230"/>
    </source>
</evidence>
<keyword evidence="5" id="KW-1185">Reference proteome</keyword>
<evidence type="ECO:0000256" key="1">
    <source>
        <dbReference type="ARBA" id="ARBA00024332"/>
    </source>
</evidence>
<dbReference type="Pfam" id="PF15927">
    <property type="entry name" value="Casc1_N"/>
    <property type="match status" value="1"/>
</dbReference>
<feature type="compositionally biased region" description="Basic and acidic residues" evidence="2">
    <location>
        <begin position="594"/>
        <end position="649"/>
    </location>
</feature>
<feature type="region of interest" description="Disordered" evidence="2">
    <location>
        <begin position="1"/>
        <end position="73"/>
    </location>
</feature>
<dbReference type="EMBL" id="JAPFFF010000001">
    <property type="protein sequence ID" value="KAK8898545.1"/>
    <property type="molecule type" value="Genomic_DNA"/>
</dbReference>
<feature type="region of interest" description="Disordered" evidence="2">
    <location>
        <begin position="82"/>
        <end position="101"/>
    </location>
</feature>
<comment type="caution">
    <text evidence="4">The sequence shown here is derived from an EMBL/GenBank/DDBJ whole genome shotgun (WGS) entry which is preliminary data.</text>
</comment>
<feature type="compositionally biased region" description="Acidic residues" evidence="2">
    <location>
        <begin position="541"/>
        <end position="555"/>
    </location>
</feature>
<dbReference type="InterPro" id="IPR023247">
    <property type="entry name" value="IC97/Dnai7-like"/>
</dbReference>
<feature type="region of interest" description="Disordered" evidence="2">
    <location>
        <begin position="541"/>
        <end position="651"/>
    </location>
</feature>
<organism evidence="4 5">
    <name type="scientific">Tritrichomonas musculus</name>
    <dbReference type="NCBI Taxonomy" id="1915356"/>
    <lineage>
        <taxon>Eukaryota</taxon>
        <taxon>Metamonada</taxon>
        <taxon>Parabasalia</taxon>
        <taxon>Tritrichomonadida</taxon>
        <taxon>Tritrichomonadidae</taxon>
        <taxon>Tritrichomonas</taxon>
    </lineage>
</organism>
<dbReference type="PRINTS" id="PR02043">
    <property type="entry name" value="CANCERSCCP1"/>
</dbReference>
<dbReference type="Proteomes" id="UP001470230">
    <property type="component" value="Unassembled WGS sequence"/>
</dbReference>
<name>A0ABR2L5A3_9EUKA</name>
<reference evidence="4 5" key="1">
    <citation type="submission" date="2024-04" db="EMBL/GenBank/DDBJ databases">
        <title>Tritrichomonas musculus Genome.</title>
        <authorList>
            <person name="Alves-Ferreira E."/>
            <person name="Grigg M."/>
            <person name="Lorenzi H."/>
            <person name="Galac M."/>
        </authorList>
    </citation>
    <scope>NUCLEOTIDE SEQUENCE [LARGE SCALE GENOMIC DNA]</scope>
    <source>
        <strain evidence="4 5">EAF2021</strain>
    </source>
</reference>
<evidence type="ECO:0000313" key="4">
    <source>
        <dbReference type="EMBL" id="KAK8898545.1"/>
    </source>
</evidence>
<feature type="domain" description="IC97/Casc1 N-terminal" evidence="3">
    <location>
        <begin position="56"/>
        <end position="253"/>
    </location>
</feature>
<evidence type="ECO:0000259" key="3">
    <source>
        <dbReference type="Pfam" id="PF15927"/>
    </source>
</evidence>
<gene>
    <name evidence="4" type="ORF">M9Y10_000837</name>
</gene>